<feature type="transmembrane region" description="Helical" evidence="3">
    <location>
        <begin position="164"/>
        <end position="181"/>
    </location>
</feature>
<dbReference type="Gene3D" id="1.20.1250.20">
    <property type="entry name" value="MFS general substrate transporter like domains"/>
    <property type="match status" value="1"/>
</dbReference>
<feature type="transmembrane region" description="Helical" evidence="3">
    <location>
        <begin position="286"/>
        <end position="314"/>
    </location>
</feature>
<dbReference type="OMA" id="WRVMYQL"/>
<dbReference type="OrthoDB" id="2105912at2759"/>
<dbReference type="EMBL" id="KB456261">
    <property type="protein sequence ID" value="EMF16126.1"/>
    <property type="molecule type" value="Genomic_DNA"/>
</dbReference>
<dbReference type="eggNOG" id="ENOG502QUXC">
    <property type="taxonomic scope" value="Eukaryota"/>
</dbReference>
<reference evidence="5 6" key="1">
    <citation type="journal article" date="2012" name="PLoS Pathog.">
        <title>Diverse lifestyles and strategies of plant pathogenesis encoded in the genomes of eighteen Dothideomycetes fungi.</title>
        <authorList>
            <person name="Ohm R.A."/>
            <person name="Feau N."/>
            <person name="Henrissat B."/>
            <person name="Schoch C.L."/>
            <person name="Horwitz B.A."/>
            <person name="Barry K.W."/>
            <person name="Condon B.J."/>
            <person name="Copeland A.C."/>
            <person name="Dhillon B."/>
            <person name="Glaser F."/>
            <person name="Hesse C.N."/>
            <person name="Kosti I."/>
            <person name="LaButti K."/>
            <person name="Lindquist E.A."/>
            <person name="Lucas S."/>
            <person name="Salamov A.A."/>
            <person name="Bradshaw R.E."/>
            <person name="Ciuffetti L."/>
            <person name="Hamelin R.C."/>
            <person name="Kema G.H.J."/>
            <person name="Lawrence C."/>
            <person name="Scott J.A."/>
            <person name="Spatafora J.W."/>
            <person name="Turgeon B.G."/>
            <person name="de Wit P.J.G.M."/>
            <person name="Zhong S."/>
            <person name="Goodwin S.B."/>
            <person name="Grigoriev I.V."/>
        </authorList>
    </citation>
    <scope>NUCLEOTIDE SEQUENCE [LARGE SCALE GENOMIC DNA]</scope>
    <source>
        <strain evidence="5 6">SO2202</strain>
    </source>
</reference>
<dbReference type="PANTHER" id="PTHR42910:SF1">
    <property type="entry name" value="MAJOR FACILITATOR SUPERFAMILY (MFS) PROFILE DOMAIN-CONTAINING PROTEIN"/>
    <property type="match status" value="1"/>
</dbReference>
<feature type="region of interest" description="Disordered" evidence="2">
    <location>
        <begin position="500"/>
        <end position="534"/>
    </location>
</feature>
<dbReference type="GO" id="GO:0016020">
    <property type="term" value="C:membrane"/>
    <property type="evidence" value="ECO:0007669"/>
    <property type="project" value="UniProtKB-SubCell"/>
</dbReference>
<accession>M3C791</accession>
<dbReference type="InterPro" id="IPR036259">
    <property type="entry name" value="MFS_trans_sf"/>
</dbReference>
<dbReference type="InterPro" id="IPR011701">
    <property type="entry name" value="MFS"/>
</dbReference>
<dbReference type="InterPro" id="IPR020846">
    <property type="entry name" value="MFS_dom"/>
</dbReference>
<evidence type="ECO:0000313" key="5">
    <source>
        <dbReference type="EMBL" id="EMF16126.1"/>
    </source>
</evidence>
<comment type="subcellular location">
    <subcellularLocation>
        <location evidence="1">Membrane</location>
        <topology evidence="1">Multi-pass membrane protein</topology>
    </subcellularLocation>
</comment>
<dbReference type="AlphaFoldDB" id="M3C791"/>
<evidence type="ECO:0000259" key="4">
    <source>
        <dbReference type="PROSITE" id="PS50850"/>
    </source>
</evidence>
<keyword evidence="6" id="KW-1185">Reference proteome</keyword>
<dbReference type="Pfam" id="PF07690">
    <property type="entry name" value="MFS_1"/>
    <property type="match status" value="1"/>
</dbReference>
<feature type="region of interest" description="Disordered" evidence="2">
    <location>
        <begin position="1"/>
        <end position="30"/>
    </location>
</feature>
<dbReference type="CDD" id="cd17324">
    <property type="entry name" value="MFS_NepI_like"/>
    <property type="match status" value="1"/>
</dbReference>
<dbReference type="Proteomes" id="UP000016931">
    <property type="component" value="Unassembled WGS sequence"/>
</dbReference>
<name>M3C791_SPHMS</name>
<evidence type="ECO:0000256" key="3">
    <source>
        <dbReference type="SAM" id="Phobius"/>
    </source>
</evidence>
<dbReference type="PANTHER" id="PTHR42910">
    <property type="entry name" value="TRANSPORTER SCO4007-RELATED"/>
    <property type="match status" value="1"/>
</dbReference>
<keyword evidence="3" id="KW-0472">Membrane</keyword>
<keyword evidence="3" id="KW-0812">Transmembrane</keyword>
<evidence type="ECO:0000313" key="6">
    <source>
        <dbReference type="Proteomes" id="UP000016931"/>
    </source>
</evidence>
<dbReference type="GO" id="GO:0022857">
    <property type="term" value="F:transmembrane transporter activity"/>
    <property type="evidence" value="ECO:0007669"/>
    <property type="project" value="InterPro"/>
</dbReference>
<evidence type="ECO:0000256" key="2">
    <source>
        <dbReference type="SAM" id="MobiDB-lite"/>
    </source>
</evidence>
<dbReference type="RefSeq" id="XP_016764247.1">
    <property type="nucleotide sequence ID" value="XM_016907982.1"/>
</dbReference>
<evidence type="ECO:0000256" key="1">
    <source>
        <dbReference type="ARBA" id="ARBA00004141"/>
    </source>
</evidence>
<keyword evidence="3" id="KW-1133">Transmembrane helix</keyword>
<feature type="transmembrane region" description="Helical" evidence="3">
    <location>
        <begin position="94"/>
        <end position="114"/>
    </location>
</feature>
<organism evidence="5 6">
    <name type="scientific">Sphaerulina musiva (strain SO2202)</name>
    <name type="common">Poplar stem canker fungus</name>
    <name type="synonym">Septoria musiva</name>
    <dbReference type="NCBI Taxonomy" id="692275"/>
    <lineage>
        <taxon>Eukaryota</taxon>
        <taxon>Fungi</taxon>
        <taxon>Dikarya</taxon>
        <taxon>Ascomycota</taxon>
        <taxon>Pezizomycotina</taxon>
        <taxon>Dothideomycetes</taxon>
        <taxon>Dothideomycetidae</taxon>
        <taxon>Mycosphaerellales</taxon>
        <taxon>Mycosphaerellaceae</taxon>
        <taxon>Sphaerulina</taxon>
    </lineage>
</organism>
<dbReference type="GeneID" id="27905119"/>
<feature type="transmembrane region" description="Helical" evidence="3">
    <location>
        <begin position="334"/>
        <end position="355"/>
    </location>
</feature>
<feature type="transmembrane region" description="Helical" evidence="3">
    <location>
        <begin position="220"/>
        <end position="240"/>
    </location>
</feature>
<dbReference type="SUPFAM" id="SSF103473">
    <property type="entry name" value="MFS general substrate transporter"/>
    <property type="match status" value="1"/>
</dbReference>
<feature type="transmembrane region" description="Helical" evidence="3">
    <location>
        <begin position="362"/>
        <end position="384"/>
    </location>
</feature>
<dbReference type="HOGENOM" id="CLU_001265_23_3_1"/>
<feature type="compositionally biased region" description="Low complexity" evidence="2">
    <location>
        <begin position="1"/>
        <end position="14"/>
    </location>
</feature>
<sequence>MRTTSPAAAVTAAGPGPGPGPGPPCRDSIADRSEIDSLHVETTTRRNVDEHGNVRPLQDDTDTQIQTHLLIPIYRTLTYIPPSCRWNPSSPPKFSLSLNILFAFAGAFTVANLYYSHPILNILATDFHVDYTRISQIPTLAQAGYAAGLLFLCPLGDILPRRPFVLTLVFATATLCIAMAVTKSVTVFSTIQFLTAVTTVTPQLMMPLVGDLAPPGQRAFALSIVSTGLSLGILLARLLAGIVTQYTSWRNIYWMSVGLQYLIFGSLWCCMPDYPSTNADLRYGEVLWSIVGMVGKYPVLVQACLVSFCTSATFTNFWTTLTFLLAGEPYHYSPVVIGLFALIGICAMLMGPVYAKYVTDRFVPLFTVLLGMCWCMIGITVGTYTGTFTVVGPILQALFNDFGSQSSQIANRSSIFTVEPKGRNRVNTAYMVFTFAGQLTGTSVGASLYERKGWVASGSFSVASIAVALLVTLSRGPWEEGWIGWHGGWSIWKKDRSSADGKVREEDPASLAQSSVNDEESTTGMERDGRGDDQGMVHAVDAEKSIEWSAANMDTADTAATAWKLKSTAWHTLDGIA</sequence>
<feature type="compositionally biased region" description="Basic and acidic residues" evidence="2">
    <location>
        <begin position="525"/>
        <end position="534"/>
    </location>
</feature>
<dbReference type="PROSITE" id="PS50850">
    <property type="entry name" value="MFS"/>
    <property type="match status" value="1"/>
</dbReference>
<proteinExistence type="predicted"/>
<feature type="transmembrane region" description="Helical" evidence="3">
    <location>
        <begin position="187"/>
        <end position="208"/>
    </location>
</feature>
<protein>
    <submittedName>
        <fullName evidence="5">MFS general substrate transporter</fullName>
    </submittedName>
</protein>
<feature type="domain" description="Major facilitator superfamily (MFS) profile" evidence="4">
    <location>
        <begin position="95"/>
        <end position="475"/>
    </location>
</feature>
<gene>
    <name evidence="5" type="ORF">SEPMUDRAFT_162147</name>
</gene>